<accession>A0A517MBV0</accession>
<organism evidence="2 3">
    <name type="scientific">Roseimaritima multifibrata</name>
    <dbReference type="NCBI Taxonomy" id="1930274"/>
    <lineage>
        <taxon>Bacteria</taxon>
        <taxon>Pseudomonadati</taxon>
        <taxon>Planctomycetota</taxon>
        <taxon>Planctomycetia</taxon>
        <taxon>Pirellulales</taxon>
        <taxon>Pirellulaceae</taxon>
        <taxon>Roseimaritima</taxon>
    </lineage>
</organism>
<reference evidence="2 3" key="1">
    <citation type="submission" date="2019-02" db="EMBL/GenBank/DDBJ databases">
        <title>Deep-cultivation of Planctomycetes and their phenomic and genomic characterization uncovers novel biology.</title>
        <authorList>
            <person name="Wiegand S."/>
            <person name="Jogler M."/>
            <person name="Boedeker C."/>
            <person name="Pinto D."/>
            <person name="Vollmers J."/>
            <person name="Rivas-Marin E."/>
            <person name="Kohn T."/>
            <person name="Peeters S.H."/>
            <person name="Heuer A."/>
            <person name="Rast P."/>
            <person name="Oberbeckmann S."/>
            <person name="Bunk B."/>
            <person name="Jeske O."/>
            <person name="Meyerdierks A."/>
            <person name="Storesund J.E."/>
            <person name="Kallscheuer N."/>
            <person name="Luecker S."/>
            <person name="Lage O.M."/>
            <person name="Pohl T."/>
            <person name="Merkel B.J."/>
            <person name="Hornburger P."/>
            <person name="Mueller R.-W."/>
            <person name="Bruemmer F."/>
            <person name="Labrenz M."/>
            <person name="Spormann A.M."/>
            <person name="Op den Camp H."/>
            <person name="Overmann J."/>
            <person name="Amann R."/>
            <person name="Jetten M.S.M."/>
            <person name="Mascher T."/>
            <person name="Medema M.H."/>
            <person name="Devos D.P."/>
            <person name="Kaster A.-K."/>
            <person name="Ovreas L."/>
            <person name="Rohde M."/>
            <person name="Galperin M.Y."/>
            <person name="Jogler C."/>
        </authorList>
    </citation>
    <scope>NUCLEOTIDE SEQUENCE [LARGE SCALE GENOMIC DNA]</scope>
    <source>
        <strain evidence="2 3">FF011L</strain>
    </source>
</reference>
<name>A0A517MBV0_9BACT</name>
<evidence type="ECO:0000313" key="2">
    <source>
        <dbReference type="EMBL" id="QDS92369.1"/>
    </source>
</evidence>
<dbReference type="AlphaFoldDB" id="A0A517MBV0"/>
<evidence type="ECO:0000313" key="3">
    <source>
        <dbReference type="Proteomes" id="UP000320672"/>
    </source>
</evidence>
<sequence length="149" mass="15678">MVAGSGLCAAEAKQQMTVTLDVSKATILVDGELPLRYMTAAMDAVTDLGYDGATASQVTAAEQALSPTGVSFTVHIETDTVTFRSLRPVPTKVVICFLQRLDSASISNVRFATLDAEGANKCDTPSNASEPSNQVVSPVKDLSRRPGDQ</sequence>
<gene>
    <name evidence="2" type="ORF">FF011L_11120</name>
</gene>
<protein>
    <submittedName>
        <fullName evidence="2">Uncharacterized protein</fullName>
    </submittedName>
</protein>
<evidence type="ECO:0000256" key="1">
    <source>
        <dbReference type="SAM" id="MobiDB-lite"/>
    </source>
</evidence>
<proteinExistence type="predicted"/>
<dbReference type="KEGG" id="rml:FF011L_11120"/>
<dbReference type="Proteomes" id="UP000320672">
    <property type="component" value="Chromosome"/>
</dbReference>
<keyword evidence="3" id="KW-1185">Reference proteome</keyword>
<dbReference type="EMBL" id="CP036262">
    <property type="protein sequence ID" value="QDS92369.1"/>
    <property type="molecule type" value="Genomic_DNA"/>
</dbReference>
<feature type="compositionally biased region" description="Polar residues" evidence="1">
    <location>
        <begin position="123"/>
        <end position="136"/>
    </location>
</feature>
<feature type="region of interest" description="Disordered" evidence="1">
    <location>
        <begin position="122"/>
        <end position="149"/>
    </location>
</feature>